<accession>A0A822XAX6</accession>
<comment type="caution">
    <text evidence="1">The sequence shown here is derived from an EMBL/GenBank/DDBJ whole genome shotgun (WGS) entry which is preliminary data.</text>
</comment>
<dbReference type="Proteomes" id="UP000607653">
    <property type="component" value="Unassembled WGS sequence"/>
</dbReference>
<organism evidence="1 2">
    <name type="scientific">Nelumbo nucifera</name>
    <name type="common">Sacred lotus</name>
    <dbReference type="NCBI Taxonomy" id="4432"/>
    <lineage>
        <taxon>Eukaryota</taxon>
        <taxon>Viridiplantae</taxon>
        <taxon>Streptophyta</taxon>
        <taxon>Embryophyta</taxon>
        <taxon>Tracheophyta</taxon>
        <taxon>Spermatophyta</taxon>
        <taxon>Magnoliopsida</taxon>
        <taxon>Proteales</taxon>
        <taxon>Nelumbonaceae</taxon>
        <taxon>Nelumbo</taxon>
    </lineage>
</organism>
<reference evidence="1 2" key="1">
    <citation type="journal article" date="2020" name="Mol. Biol. Evol.">
        <title>Distinct Expression and Methylation Patterns for Genes with Different Fates following a Single Whole-Genome Duplication in Flowering Plants.</title>
        <authorList>
            <person name="Shi T."/>
            <person name="Rahmani R.S."/>
            <person name="Gugger P.F."/>
            <person name="Wang M."/>
            <person name="Li H."/>
            <person name="Zhang Y."/>
            <person name="Li Z."/>
            <person name="Wang Q."/>
            <person name="Van de Peer Y."/>
            <person name="Marchal K."/>
            <person name="Chen J."/>
        </authorList>
    </citation>
    <scope>NUCLEOTIDE SEQUENCE [LARGE SCALE GENOMIC DNA]</scope>
    <source>
        <tissue evidence="1">Leaf</tissue>
    </source>
</reference>
<name>A0A822XAX6_NELNU</name>
<keyword evidence="2" id="KW-1185">Reference proteome</keyword>
<evidence type="ECO:0000313" key="1">
    <source>
        <dbReference type="EMBL" id="DAD18564.1"/>
    </source>
</evidence>
<dbReference type="EMBL" id="DUZY01000001">
    <property type="protein sequence ID" value="DAD18564.1"/>
    <property type="molecule type" value="Genomic_DNA"/>
</dbReference>
<protein>
    <submittedName>
        <fullName evidence="1">Uncharacterized protein</fullName>
    </submittedName>
</protein>
<dbReference type="AlphaFoldDB" id="A0A822XAX6"/>
<evidence type="ECO:0000313" key="2">
    <source>
        <dbReference type="Proteomes" id="UP000607653"/>
    </source>
</evidence>
<proteinExistence type="predicted"/>
<sequence length="34" mass="4096">MGIYILDSKEYIANVSKHQKSLKFMIVFFQIFKQ</sequence>
<gene>
    <name evidence="1" type="ORF">HUJ06_020027</name>
</gene>